<reference evidence="4 5" key="1">
    <citation type="submission" date="2022-03" db="EMBL/GenBank/DDBJ databases">
        <title>Isotopic signatures of nitrous oxide derived from detoxification processes.</title>
        <authorList>
            <person name="Behrendt U."/>
            <person name="Buchen C."/>
            <person name="Well R."/>
            <person name="Ulrich A."/>
            <person name="Rohe L."/>
            <person name="Kolb S."/>
            <person name="Schloter M."/>
            <person name="Horn M.A."/>
            <person name="Augustin J."/>
        </authorList>
    </citation>
    <scope>NUCLEOTIDE SEQUENCE [LARGE SCALE GENOMIC DNA]</scope>
    <source>
        <strain evidence="4 5">S4-C24</strain>
    </source>
</reference>
<dbReference type="Gene3D" id="3.50.50.60">
    <property type="entry name" value="FAD/NAD(P)-binding domain"/>
    <property type="match status" value="1"/>
</dbReference>
<evidence type="ECO:0000256" key="2">
    <source>
        <dbReference type="ARBA" id="ARBA00023033"/>
    </source>
</evidence>
<organism evidence="4 5">
    <name type="scientific">Arthrobacter sulfonylureivorans</name>
    <dbReference type="NCBI Taxonomy" id="2486855"/>
    <lineage>
        <taxon>Bacteria</taxon>
        <taxon>Bacillati</taxon>
        <taxon>Actinomycetota</taxon>
        <taxon>Actinomycetes</taxon>
        <taxon>Micrococcales</taxon>
        <taxon>Micrococcaceae</taxon>
        <taxon>Arthrobacter</taxon>
    </lineage>
</organism>
<dbReference type="InterPro" id="IPR050493">
    <property type="entry name" value="FAD-dep_Monooxygenase_BioMet"/>
</dbReference>
<dbReference type="PANTHER" id="PTHR13789">
    <property type="entry name" value="MONOOXYGENASE"/>
    <property type="match status" value="1"/>
</dbReference>
<sequence>MTPLKKPTAAVVGAGPAGLATALALHQRGWDVGLYERYPEVKAAGNILNLWPTPQKALRALGVDTRDLGAPAFTQLRRHDGRIRAEFRMPAEVANEYNGGFIGLIRWGLYKRMMDALPEGVLQLSHKFNGFIDDGDSVQVDFEGREPVTVDLLIGADGIDSAVRKELWGDSPKRYHGLHLMGGWFLTDEPIGTRGVFAHDRTVQGSYTPIRHEGRNGYEWWVLEKWTPQAPFTQTDIRAYALERAGHFDEPLPSFIERTAPEHTHRWEIVDRVPMKQWSKGRTTLVGDAAHPTSPYAAYGAGMSIEDGYFLGRFLAGVAVADSAALTSALQAFEDHRKPHTSKVSQQAYVTGKIFHHVPAFIRPLRDFVFDHSAFLQKSQGDAVPSHIIKQLPSIEDAPPTAVR</sequence>
<gene>
    <name evidence="4" type="ORF">MNQ99_17565</name>
</gene>
<keyword evidence="5" id="KW-1185">Reference proteome</keyword>
<evidence type="ECO:0000313" key="5">
    <source>
        <dbReference type="Proteomes" id="UP000829069"/>
    </source>
</evidence>
<dbReference type="Pfam" id="PF01494">
    <property type="entry name" value="FAD_binding_3"/>
    <property type="match status" value="1"/>
</dbReference>
<dbReference type="PRINTS" id="PR00420">
    <property type="entry name" value="RNGMNOXGNASE"/>
</dbReference>
<keyword evidence="1" id="KW-0560">Oxidoreductase</keyword>
<dbReference type="EMBL" id="CP093326">
    <property type="protein sequence ID" value="UNK45699.1"/>
    <property type="molecule type" value="Genomic_DNA"/>
</dbReference>
<feature type="domain" description="FAD-binding" evidence="3">
    <location>
        <begin position="9"/>
        <end position="347"/>
    </location>
</feature>
<dbReference type="PANTHER" id="PTHR13789:SF309">
    <property type="entry name" value="PUTATIVE (AFU_ORTHOLOGUE AFUA_6G14510)-RELATED"/>
    <property type="match status" value="1"/>
</dbReference>
<dbReference type="GO" id="GO:0004497">
    <property type="term" value="F:monooxygenase activity"/>
    <property type="evidence" value="ECO:0007669"/>
    <property type="project" value="UniProtKB-KW"/>
</dbReference>
<dbReference type="RefSeq" id="WP_241913890.1">
    <property type="nucleotide sequence ID" value="NZ_CP093326.1"/>
</dbReference>
<dbReference type="Proteomes" id="UP000829069">
    <property type="component" value="Chromosome"/>
</dbReference>
<dbReference type="SUPFAM" id="SSF51905">
    <property type="entry name" value="FAD/NAD(P)-binding domain"/>
    <property type="match status" value="1"/>
</dbReference>
<evidence type="ECO:0000259" key="3">
    <source>
        <dbReference type="Pfam" id="PF01494"/>
    </source>
</evidence>
<dbReference type="InterPro" id="IPR002938">
    <property type="entry name" value="FAD-bd"/>
</dbReference>
<proteinExistence type="predicted"/>
<dbReference type="InterPro" id="IPR036188">
    <property type="entry name" value="FAD/NAD-bd_sf"/>
</dbReference>
<protein>
    <submittedName>
        <fullName evidence="4">FAD-dependent monooxygenase</fullName>
    </submittedName>
</protein>
<keyword evidence="2 4" id="KW-0503">Monooxygenase</keyword>
<name>A0ABY3W5Z4_9MICC</name>
<evidence type="ECO:0000313" key="4">
    <source>
        <dbReference type="EMBL" id="UNK45699.1"/>
    </source>
</evidence>
<accession>A0ABY3W5Z4</accession>
<evidence type="ECO:0000256" key="1">
    <source>
        <dbReference type="ARBA" id="ARBA00023002"/>
    </source>
</evidence>